<evidence type="ECO:0000256" key="6">
    <source>
        <dbReference type="ARBA" id="ARBA00022679"/>
    </source>
</evidence>
<dbReference type="UniPathway" id="UPA00034">
    <property type="reaction ID" value="UER00015"/>
</dbReference>
<dbReference type="InterPro" id="IPR018042">
    <property type="entry name" value="Aspartate_kinase_CS"/>
</dbReference>
<keyword evidence="8 14" id="KW-0418">Kinase</keyword>
<dbReference type="GO" id="GO:0019877">
    <property type="term" value="P:diaminopimelate biosynthetic process"/>
    <property type="evidence" value="ECO:0007669"/>
    <property type="project" value="UniProtKB-KW"/>
</dbReference>
<proteinExistence type="inferred from homology"/>
<organism evidence="17 18">
    <name type="scientific">Bacillus solimangrovi</name>
    <dbReference type="NCBI Taxonomy" id="1305675"/>
    <lineage>
        <taxon>Bacteria</taxon>
        <taxon>Bacillati</taxon>
        <taxon>Bacillota</taxon>
        <taxon>Bacilli</taxon>
        <taxon>Bacillales</taxon>
        <taxon>Bacillaceae</taxon>
        <taxon>Bacillus</taxon>
    </lineage>
</organism>
<evidence type="ECO:0000256" key="8">
    <source>
        <dbReference type="ARBA" id="ARBA00022777"/>
    </source>
</evidence>
<evidence type="ECO:0000256" key="3">
    <source>
        <dbReference type="ARBA" id="ARBA00004986"/>
    </source>
</evidence>
<dbReference type="GO" id="GO:0005524">
    <property type="term" value="F:ATP binding"/>
    <property type="evidence" value="ECO:0007669"/>
    <property type="project" value="UniProtKB-KW"/>
</dbReference>
<dbReference type="PANTHER" id="PTHR21499">
    <property type="entry name" value="ASPARTATE KINASE"/>
    <property type="match status" value="1"/>
</dbReference>
<dbReference type="Gene3D" id="1.20.120.1320">
    <property type="entry name" value="Aspartokinase, catalytic domain"/>
    <property type="match status" value="1"/>
</dbReference>
<sequence length="466" mass="51559">MKVSKFGGTSVASAEQFKKVAQIIKDDPERKVVIVSAPGKRFSGDTKTTDLLIEFGEKILRNENVENELLEIINRYDNIATELGINNGVIAEITANLHALRELDRSNNQRVMDRIKASGEDNNAELFAAYMNHLEIEASYVNPQEAGIVVSDEPGNAQVLPETFENLKKLKLRSGVLIIPGFFGYSPDGELVTFSRGGSDITGSIVAAGVGATLYENFTDVDSVFSANPAVVENPRAIEELTYKEMRELSYAGFSVFHDEALIPAFRAEIPVCIKNTNNPSARGTFVVLERNYEKNPIVGIASDSGFCSIHVSKYLMNREVGFGRRLLQILEDEGLSYEHMPSGIDETSVILRERQFNNNDTETRVMERIRSELQVDSVTIKRNQAMIMVVGEGMTHQVGISAKATAAFARADVNIEMINQGSSEVSMMFAVQENDAAEAVRSLYKEYYGENVETDGLIQEVLEIK</sequence>
<dbReference type="GO" id="GO:0004072">
    <property type="term" value="F:aspartate kinase activity"/>
    <property type="evidence" value="ECO:0007669"/>
    <property type="project" value="UniProtKB-EC"/>
</dbReference>
<dbReference type="InterPro" id="IPR001048">
    <property type="entry name" value="Asp/Glu/Uridylate_kinase"/>
</dbReference>
<dbReference type="PANTHER" id="PTHR21499:SF67">
    <property type="entry name" value="ASPARTOKINASE 3"/>
    <property type="match status" value="1"/>
</dbReference>
<evidence type="ECO:0000256" key="2">
    <source>
        <dbReference type="ARBA" id="ARBA00004766"/>
    </source>
</evidence>
<feature type="binding site" evidence="13">
    <location>
        <begin position="5"/>
        <end position="8"/>
    </location>
    <ligand>
        <name>ATP</name>
        <dbReference type="ChEBI" id="CHEBI:30616"/>
    </ligand>
</feature>
<dbReference type="PROSITE" id="PS51671">
    <property type="entry name" value="ACT"/>
    <property type="match status" value="1"/>
</dbReference>
<feature type="binding site" evidence="13">
    <location>
        <position position="120"/>
    </location>
    <ligand>
        <name>substrate</name>
    </ligand>
</feature>
<evidence type="ECO:0000313" key="17">
    <source>
        <dbReference type="EMBL" id="OEH94503.1"/>
    </source>
</evidence>
<dbReference type="InterPro" id="IPR001341">
    <property type="entry name" value="Asp_kinase"/>
</dbReference>
<keyword evidence="18" id="KW-1185">Reference proteome</keyword>
<dbReference type="InterPro" id="IPR054352">
    <property type="entry name" value="ACT_Aspartokinase"/>
</dbReference>
<keyword evidence="9 13" id="KW-0067">ATP-binding</keyword>
<gene>
    <name evidence="17" type="ORF">BFG57_07465</name>
</gene>
<comment type="pathway">
    <text evidence="4 15">Amino-acid biosynthesis; L-threonine biosynthesis; L-threonine from L-aspartate: step 1/5.</text>
</comment>
<accession>A0A1E5LK80</accession>
<evidence type="ECO:0000256" key="13">
    <source>
        <dbReference type="PIRSR" id="PIRSR000726-1"/>
    </source>
</evidence>
<dbReference type="PIRSF" id="PIRSF000726">
    <property type="entry name" value="Asp_kin"/>
    <property type="match status" value="1"/>
</dbReference>
<comment type="catalytic activity">
    <reaction evidence="12 14">
        <text>L-aspartate + ATP = 4-phospho-L-aspartate + ADP</text>
        <dbReference type="Rhea" id="RHEA:23776"/>
        <dbReference type="ChEBI" id="CHEBI:29991"/>
        <dbReference type="ChEBI" id="CHEBI:30616"/>
        <dbReference type="ChEBI" id="CHEBI:57535"/>
        <dbReference type="ChEBI" id="CHEBI:456216"/>
        <dbReference type="EC" id="2.7.2.4"/>
    </reaction>
</comment>
<evidence type="ECO:0000256" key="11">
    <source>
        <dbReference type="ARBA" id="ARBA00023154"/>
    </source>
</evidence>
<dbReference type="RefSeq" id="WP_069715437.1">
    <property type="nucleotide sequence ID" value="NZ_MJEH01000001.1"/>
</dbReference>
<dbReference type="EMBL" id="MJEH01000001">
    <property type="protein sequence ID" value="OEH94503.1"/>
    <property type="molecule type" value="Genomic_DNA"/>
</dbReference>
<evidence type="ECO:0000256" key="12">
    <source>
        <dbReference type="ARBA" id="ARBA00047872"/>
    </source>
</evidence>
<dbReference type="GO" id="GO:0009090">
    <property type="term" value="P:homoserine biosynthetic process"/>
    <property type="evidence" value="ECO:0007669"/>
    <property type="project" value="TreeGrafter"/>
</dbReference>
<evidence type="ECO:0000256" key="14">
    <source>
        <dbReference type="RuleBase" id="RU003448"/>
    </source>
</evidence>
<dbReference type="Gene3D" id="3.30.2130.10">
    <property type="entry name" value="VC0802-like"/>
    <property type="match status" value="1"/>
</dbReference>
<dbReference type="GO" id="GO:0009089">
    <property type="term" value="P:lysine biosynthetic process via diaminopimelate"/>
    <property type="evidence" value="ECO:0007669"/>
    <property type="project" value="UniProtKB-UniPathway"/>
</dbReference>
<dbReference type="PROSITE" id="PS00324">
    <property type="entry name" value="ASPARTOKINASE"/>
    <property type="match status" value="1"/>
</dbReference>
<dbReference type="InterPro" id="IPR045865">
    <property type="entry name" value="ACT-like_dom_sf"/>
</dbReference>
<evidence type="ECO:0000256" key="7">
    <source>
        <dbReference type="ARBA" id="ARBA00022741"/>
    </source>
</evidence>
<dbReference type="EC" id="2.7.2.4" evidence="14"/>
<dbReference type="FunFam" id="3.30.2130.10:FF:000001">
    <property type="entry name" value="Bifunctional aspartokinase/homoserine dehydrogenase"/>
    <property type="match status" value="1"/>
</dbReference>
<comment type="pathway">
    <text evidence="3 15">Amino-acid biosynthesis; L-methionine biosynthesis via de novo pathway; L-homoserine from L-aspartate: step 1/3.</text>
</comment>
<dbReference type="OrthoDB" id="9799110at2"/>
<keyword evidence="15" id="KW-0028">Amino-acid biosynthesis</keyword>
<feature type="domain" description="ACT" evidence="16">
    <location>
        <begin position="390"/>
        <end position="466"/>
    </location>
</feature>
<evidence type="ECO:0000313" key="18">
    <source>
        <dbReference type="Proteomes" id="UP000095209"/>
    </source>
</evidence>
<dbReference type="FunFam" id="3.40.1160.10:FF:000027">
    <property type="entry name" value="Aspartokinase"/>
    <property type="match status" value="1"/>
</dbReference>
<evidence type="ECO:0000256" key="9">
    <source>
        <dbReference type="ARBA" id="ARBA00022840"/>
    </source>
</evidence>
<comment type="pathway">
    <text evidence="2 15">Amino-acid biosynthesis; L-lysine biosynthesis via DAP pathway; (S)-tetrahydrodipicolinate from L-aspartate: step 1/4.</text>
</comment>
<dbReference type="SUPFAM" id="SSF53633">
    <property type="entry name" value="Carbamate kinase-like"/>
    <property type="match status" value="1"/>
</dbReference>
<feature type="binding site" evidence="13">
    <location>
        <position position="49"/>
    </location>
    <ligand>
        <name>substrate</name>
    </ligand>
</feature>
<evidence type="ECO:0000259" key="16">
    <source>
        <dbReference type="PROSITE" id="PS51671"/>
    </source>
</evidence>
<evidence type="ECO:0000256" key="1">
    <source>
        <dbReference type="ARBA" id="ARBA00003121"/>
    </source>
</evidence>
<keyword evidence="6 14" id="KW-0808">Transferase</keyword>
<dbReference type="Proteomes" id="UP000095209">
    <property type="component" value="Unassembled WGS sequence"/>
</dbReference>
<comment type="caution">
    <text evidence="17">The sequence shown here is derived from an EMBL/GenBank/DDBJ whole genome shotgun (WGS) entry which is preliminary data.</text>
</comment>
<dbReference type="SUPFAM" id="SSF55021">
    <property type="entry name" value="ACT-like"/>
    <property type="match status" value="2"/>
</dbReference>
<keyword evidence="10" id="KW-0220">Diaminopimelate biosynthesis</keyword>
<dbReference type="Pfam" id="PF00696">
    <property type="entry name" value="AA_kinase"/>
    <property type="match status" value="1"/>
</dbReference>
<dbReference type="Gene3D" id="3.40.1160.10">
    <property type="entry name" value="Acetylglutamate kinase-like"/>
    <property type="match status" value="1"/>
</dbReference>
<dbReference type="STRING" id="1305675.BFG57_07465"/>
<name>A0A1E5LK80_9BACI</name>
<dbReference type="UniPathway" id="UPA00051">
    <property type="reaction ID" value="UER00462"/>
</dbReference>
<protein>
    <recommendedName>
        <fullName evidence="14">Aspartokinase</fullName>
        <ecNumber evidence="14">2.7.2.4</ecNumber>
    </recommendedName>
</protein>
<keyword evidence="11" id="KW-0457">Lysine biosynthesis</keyword>
<dbReference type="CDD" id="cd04911">
    <property type="entry name" value="ACT_AKiii-YclM-BS_1"/>
    <property type="match status" value="1"/>
</dbReference>
<dbReference type="InterPro" id="IPR042199">
    <property type="entry name" value="AsparK_Bifunc_asparK/hSer_DH"/>
</dbReference>
<dbReference type="AlphaFoldDB" id="A0A1E5LK80"/>
<dbReference type="NCBIfam" id="TIGR00657">
    <property type="entry name" value="asp_kinases"/>
    <property type="match status" value="1"/>
</dbReference>
<evidence type="ECO:0000256" key="5">
    <source>
        <dbReference type="ARBA" id="ARBA00010122"/>
    </source>
</evidence>
<keyword evidence="7 13" id="KW-0547">Nucleotide-binding</keyword>
<evidence type="ECO:0000256" key="4">
    <source>
        <dbReference type="ARBA" id="ARBA00005139"/>
    </source>
</evidence>
<evidence type="ECO:0000256" key="10">
    <source>
        <dbReference type="ARBA" id="ARBA00022915"/>
    </source>
</evidence>
<feature type="binding site" evidence="13">
    <location>
        <begin position="219"/>
        <end position="220"/>
    </location>
    <ligand>
        <name>ATP</name>
        <dbReference type="ChEBI" id="CHEBI:30616"/>
    </ligand>
</feature>
<dbReference type="UniPathway" id="UPA00050">
    <property type="reaction ID" value="UER00461"/>
</dbReference>
<dbReference type="InterPro" id="IPR035804">
    <property type="entry name" value="AKIII_YclM_N"/>
</dbReference>
<dbReference type="NCBIfam" id="NF006540">
    <property type="entry name" value="PRK09034.1"/>
    <property type="match status" value="1"/>
</dbReference>
<dbReference type="InterPro" id="IPR002912">
    <property type="entry name" value="ACT_dom"/>
</dbReference>
<dbReference type="InterPro" id="IPR005260">
    <property type="entry name" value="Asp_kin_monofn"/>
</dbReference>
<comment type="similarity">
    <text evidence="5 14">Belongs to the aspartokinase family.</text>
</comment>
<comment type="function">
    <text evidence="1">Catalyzes the phosphorylation of the beta-carboxyl group of aspartic acid with ATP to yield 4-phospho-L-aspartate, which is involved in the branched biosynthetic pathway leading to the biosynthesis of amino acids threonine, isoleucine and methionine.</text>
</comment>
<dbReference type="GO" id="GO:0005829">
    <property type="term" value="C:cytosol"/>
    <property type="evidence" value="ECO:0007669"/>
    <property type="project" value="TreeGrafter"/>
</dbReference>
<evidence type="ECO:0000256" key="15">
    <source>
        <dbReference type="RuleBase" id="RU004249"/>
    </source>
</evidence>
<dbReference type="GO" id="GO:0009088">
    <property type="term" value="P:threonine biosynthetic process"/>
    <property type="evidence" value="ECO:0007669"/>
    <property type="project" value="UniProtKB-UniPathway"/>
</dbReference>
<dbReference type="InterPro" id="IPR036393">
    <property type="entry name" value="AceGlu_kinase-like_sf"/>
</dbReference>
<dbReference type="Pfam" id="PF22468">
    <property type="entry name" value="ACT_9"/>
    <property type="match status" value="1"/>
</dbReference>
<dbReference type="CDD" id="cd04245">
    <property type="entry name" value="AAK_AKiii-YclM-BS"/>
    <property type="match status" value="1"/>
</dbReference>
<reference evidence="17 18" key="1">
    <citation type="submission" date="2016-08" db="EMBL/GenBank/DDBJ databases">
        <title>Genome of Bacillus solimangrovi GH2-4.</title>
        <authorList>
            <person name="Lim S."/>
            <person name="Kim B.-C."/>
        </authorList>
    </citation>
    <scope>NUCLEOTIDE SEQUENCE [LARGE SCALE GENOMIC DNA]</scope>
    <source>
        <strain evidence="17 18">GH2-4</strain>
    </source>
</reference>